<evidence type="ECO:0000256" key="1">
    <source>
        <dbReference type="SAM" id="MobiDB-lite"/>
    </source>
</evidence>
<sequence>MSRDASCSCARAMRGIVVGIAAIAIAACSHRDPSPRPRAPVAVREERVTPRDHAPPPVHADTPAPARRELGPLPSELAALRWPEPPRITRTVGAHDAASLQRAVDAPGTCVRVHGSIPDAIVVHASDVEILMDDGARLGRITVVPGTQRVHLSGGTIDGIELSPPARWDPEPTYDEALMISDVLVDHVRAEASDSAFVIRGRRVAIVDSDVRAERYSLWAGDTGPLDGADLIVAGNTFRSAGPEATLRIHDVVRSVVVDNVLSNGRKHDYRVHGRSDLAYAARNVLLRTGIMIGNQPGDAVGTVVLERNTLHLEEPSMLEIDEGAIRRLVLRDNVVYTDRWDTFYPYPRVREGWIVEHNERHPFRPYVAER</sequence>
<dbReference type="AlphaFoldDB" id="A0A0F6W112"/>
<reference evidence="2 3" key="1">
    <citation type="submission" date="2015-03" db="EMBL/GenBank/DDBJ databases">
        <title>Genome assembly of Sandaracinus amylolyticus DSM 53668.</title>
        <authorList>
            <person name="Sharma G."/>
            <person name="Subramanian S."/>
        </authorList>
    </citation>
    <scope>NUCLEOTIDE SEQUENCE [LARGE SCALE GENOMIC DNA]</scope>
    <source>
        <strain evidence="2 3">DSM 53668</strain>
    </source>
</reference>
<dbReference type="SUPFAM" id="SSF51126">
    <property type="entry name" value="Pectin lyase-like"/>
    <property type="match status" value="1"/>
</dbReference>
<dbReference type="Gene3D" id="2.160.20.10">
    <property type="entry name" value="Single-stranded right-handed beta-helix, Pectin lyase-like"/>
    <property type="match status" value="1"/>
</dbReference>
<protein>
    <recommendedName>
        <fullName evidence="4">Right handed beta helix domain-containing protein</fullName>
    </recommendedName>
</protein>
<proteinExistence type="predicted"/>
<feature type="compositionally biased region" description="Basic and acidic residues" evidence="1">
    <location>
        <begin position="43"/>
        <end position="54"/>
    </location>
</feature>
<dbReference type="Proteomes" id="UP000034883">
    <property type="component" value="Chromosome"/>
</dbReference>
<evidence type="ECO:0008006" key="4">
    <source>
        <dbReference type="Google" id="ProtNLM"/>
    </source>
</evidence>
<name>A0A0F6W112_9BACT</name>
<dbReference type="PROSITE" id="PS51257">
    <property type="entry name" value="PROKAR_LIPOPROTEIN"/>
    <property type="match status" value="1"/>
</dbReference>
<dbReference type="KEGG" id="samy:DB32_001841"/>
<gene>
    <name evidence="2" type="ORF">DB32_001841</name>
</gene>
<evidence type="ECO:0000313" key="3">
    <source>
        <dbReference type="Proteomes" id="UP000034883"/>
    </source>
</evidence>
<dbReference type="EMBL" id="CP011125">
    <property type="protein sequence ID" value="AKF04692.1"/>
    <property type="molecule type" value="Genomic_DNA"/>
</dbReference>
<dbReference type="InterPro" id="IPR011050">
    <property type="entry name" value="Pectin_lyase_fold/virulence"/>
</dbReference>
<accession>A0A0F6W112</accession>
<dbReference type="STRING" id="927083.DB32_001841"/>
<dbReference type="InterPro" id="IPR012334">
    <property type="entry name" value="Pectin_lyas_fold"/>
</dbReference>
<feature type="region of interest" description="Disordered" evidence="1">
    <location>
        <begin position="30"/>
        <end position="70"/>
    </location>
</feature>
<keyword evidence="3" id="KW-1185">Reference proteome</keyword>
<evidence type="ECO:0000313" key="2">
    <source>
        <dbReference type="EMBL" id="AKF04692.1"/>
    </source>
</evidence>
<organism evidence="2 3">
    <name type="scientific">Sandaracinus amylolyticus</name>
    <dbReference type="NCBI Taxonomy" id="927083"/>
    <lineage>
        <taxon>Bacteria</taxon>
        <taxon>Pseudomonadati</taxon>
        <taxon>Myxococcota</taxon>
        <taxon>Polyangia</taxon>
        <taxon>Polyangiales</taxon>
        <taxon>Sandaracinaceae</taxon>
        <taxon>Sandaracinus</taxon>
    </lineage>
</organism>